<reference evidence="2 3" key="1">
    <citation type="submission" date="2019-04" db="EMBL/GenBank/DDBJ databases">
        <title>Thalassotalea guangxiensis sp. nov., isolated from sediment of the coastal wetland.</title>
        <authorList>
            <person name="Zheng S."/>
            <person name="Zhang D."/>
        </authorList>
    </citation>
    <scope>NUCLEOTIDE SEQUENCE [LARGE SCALE GENOMIC DNA]</scope>
    <source>
        <strain evidence="2 3">ZS-4</strain>
    </source>
</reference>
<name>A0A4U1BAA1_9GAMM</name>
<feature type="signal peptide" evidence="1">
    <location>
        <begin position="1"/>
        <end position="25"/>
    </location>
</feature>
<dbReference type="InterPro" id="IPR021559">
    <property type="entry name" value="DUF3019"/>
</dbReference>
<proteinExistence type="predicted"/>
<keyword evidence="1" id="KW-0732">Signal</keyword>
<gene>
    <name evidence="2" type="ORF">E8M12_01315</name>
</gene>
<dbReference type="OrthoDB" id="6400076at2"/>
<dbReference type="AlphaFoldDB" id="A0A4U1BAA1"/>
<evidence type="ECO:0000256" key="1">
    <source>
        <dbReference type="SAM" id="SignalP"/>
    </source>
</evidence>
<organism evidence="2 3">
    <name type="scientific">Thalassotalea mangrovi</name>
    <dbReference type="NCBI Taxonomy" id="2572245"/>
    <lineage>
        <taxon>Bacteria</taxon>
        <taxon>Pseudomonadati</taxon>
        <taxon>Pseudomonadota</taxon>
        <taxon>Gammaproteobacteria</taxon>
        <taxon>Alteromonadales</taxon>
        <taxon>Colwelliaceae</taxon>
        <taxon>Thalassotalea</taxon>
    </lineage>
</organism>
<evidence type="ECO:0000313" key="2">
    <source>
        <dbReference type="EMBL" id="TKB47456.1"/>
    </source>
</evidence>
<evidence type="ECO:0000313" key="3">
    <source>
        <dbReference type="Proteomes" id="UP000307999"/>
    </source>
</evidence>
<dbReference type="EMBL" id="SWDB01000003">
    <property type="protein sequence ID" value="TKB47456.1"/>
    <property type="molecule type" value="Genomic_DNA"/>
</dbReference>
<comment type="caution">
    <text evidence="2">The sequence shown here is derived from an EMBL/GenBank/DDBJ whole genome shotgun (WGS) entry which is preliminary data.</text>
</comment>
<feature type="chain" id="PRO_5020965967" evidence="1">
    <location>
        <begin position="26"/>
        <end position="139"/>
    </location>
</feature>
<dbReference type="Pfam" id="PF11456">
    <property type="entry name" value="DUF3019"/>
    <property type="match status" value="1"/>
</dbReference>
<protein>
    <submittedName>
        <fullName evidence="2">DUF3019 domain-containing protein</fullName>
    </submittedName>
</protein>
<dbReference type="RefSeq" id="WP_136734267.1">
    <property type="nucleotide sequence ID" value="NZ_SWDB01000003.1"/>
</dbReference>
<keyword evidence="3" id="KW-1185">Reference proteome</keyword>
<accession>A0A4U1BAA1</accession>
<dbReference type="Proteomes" id="UP000307999">
    <property type="component" value="Unassembled WGS sequence"/>
</dbReference>
<sequence>MTFKLMIVRLGSMFICALSGAFAQAQEVSDVSTQISEINILPEICVRNQNNAQCQFKLDVDLQLTAKMDVCLVIEALRIRQCQAQVEKARFQRVLTINETVTIDIVEEHTNQVLYTSVLKLAEFKPVNLRPRRNLGWIF</sequence>